<evidence type="ECO:0000256" key="1">
    <source>
        <dbReference type="ARBA" id="ARBA00004976"/>
    </source>
</evidence>
<keyword evidence="5" id="KW-1185">Reference proteome</keyword>
<name>A0A1E5G019_9FIRM</name>
<protein>
    <submittedName>
        <fullName evidence="4">GTP pyrophosphokinase</fullName>
    </submittedName>
</protein>
<keyword evidence="4" id="KW-0418">Kinase</keyword>
<dbReference type="STRING" id="766136.BHF68_08385"/>
<organism evidence="4 5">
    <name type="scientific">Desulfuribacillus alkaliarsenatis</name>
    <dbReference type="NCBI Taxonomy" id="766136"/>
    <lineage>
        <taxon>Bacteria</taxon>
        <taxon>Bacillati</taxon>
        <taxon>Bacillota</taxon>
        <taxon>Desulfuribacillia</taxon>
        <taxon>Desulfuribacillales</taxon>
        <taxon>Desulfuribacillaceae</taxon>
        <taxon>Desulfuribacillus</taxon>
    </lineage>
</organism>
<dbReference type="OrthoDB" id="9789634at2"/>
<dbReference type="PANTHER" id="PTHR47837">
    <property type="entry name" value="GTP PYROPHOSPHOKINASE YJBM"/>
    <property type="match status" value="1"/>
</dbReference>
<dbReference type="GO" id="GO:0015970">
    <property type="term" value="P:guanosine tetraphosphate biosynthetic process"/>
    <property type="evidence" value="ECO:0007669"/>
    <property type="project" value="UniProtKB-UniPathway"/>
</dbReference>
<keyword evidence="2" id="KW-0175">Coiled coil</keyword>
<dbReference type="CDD" id="cd05399">
    <property type="entry name" value="NT_Rel-Spo_like"/>
    <property type="match status" value="1"/>
</dbReference>
<comment type="caution">
    <text evidence="4">The sequence shown here is derived from an EMBL/GenBank/DDBJ whole genome shotgun (WGS) entry which is preliminary data.</text>
</comment>
<dbReference type="AlphaFoldDB" id="A0A1E5G019"/>
<reference evidence="4 5" key="1">
    <citation type="submission" date="2016-09" db="EMBL/GenBank/DDBJ databases">
        <title>Draft genome sequence for the type strain of Desulfuribacillus alkaliarsenatis AHT28, an obligately anaerobic, sulfidogenic bacterium isolated from Russian soda lake sediments.</title>
        <authorList>
            <person name="Abin C.A."/>
            <person name="Hollibaugh J.T."/>
        </authorList>
    </citation>
    <scope>NUCLEOTIDE SEQUENCE [LARGE SCALE GENOMIC DNA]</scope>
    <source>
        <strain evidence="4 5">AHT28</strain>
    </source>
</reference>
<dbReference type="InterPro" id="IPR007685">
    <property type="entry name" value="RelA_SpoT"/>
</dbReference>
<dbReference type="GO" id="GO:0016301">
    <property type="term" value="F:kinase activity"/>
    <property type="evidence" value="ECO:0007669"/>
    <property type="project" value="UniProtKB-KW"/>
</dbReference>
<dbReference type="Proteomes" id="UP000094296">
    <property type="component" value="Unassembled WGS sequence"/>
</dbReference>
<dbReference type="InterPro" id="IPR052366">
    <property type="entry name" value="GTP_Pyrophosphokinase"/>
</dbReference>
<dbReference type="RefSeq" id="WP_069643681.1">
    <property type="nucleotide sequence ID" value="NZ_MIJE01000032.1"/>
</dbReference>
<dbReference type="SMART" id="SM00954">
    <property type="entry name" value="RelA_SpoT"/>
    <property type="match status" value="1"/>
</dbReference>
<dbReference type="Pfam" id="PF04607">
    <property type="entry name" value="RelA_SpoT"/>
    <property type="match status" value="1"/>
</dbReference>
<dbReference type="SUPFAM" id="SSF81301">
    <property type="entry name" value="Nucleotidyltransferase"/>
    <property type="match status" value="1"/>
</dbReference>
<proteinExistence type="predicted"/>
<dbReference type="Gene3D" id="1.10.287.860">
    <property type="entry name" value="Nucleotidyltransferase"/>
    <property type="match status" value="1"/>
</dbReference>
<dbReference type="PANTHER" id="PTHR47837:SF2">
    <property type="entry name" value="GTP PYROPHOSPHOKINASE YWAC"/>
    <property type="match status" value="1"/>
</dbReference>
<dbReference type="UniPathway" id="UPA00908">
    <property type="reaction ID" value="UER00884"/>
</dbReference>
<evidence type="ECO:0000313" key="4">
    <source>
        <dbReference type="EMBL" id="OEF96176.1"/>
    </source>
</evidence>
<keyword evidence="4" id="KW-0808">Transferase</keyword>
<evidence type="ECO:0000259" key="3">
    <source>
        <dbReference type="SMART" id="SM00954"/>
    </source>
</evidence>
<dbReference type="EMBL" id="MIJE01000032">
    <property type="protein sequence ID" value="OEF96176.1"/>
    <property type="molecule type" value="Genomic_DNA"/>
</dbReference>
<evidence type="ECO:0000313" key="5">
    <source>
        <dbReference type="Proteomes" id="UP000094296"/>
    </source>
</evidence>
<dbReference type="InterPro" id="IPR043519">
    <property type="entry name" value="NT_sf"/>
</dbReference>
<feature type="domain" description="RelA/SpoT" evidence="3">
    <location>
        <begin position="59"/>
        <end position="182"/>
    </location>
</feature>
<feature type="coiled-coil region" evidence="2">
    <location>
        <begin position="190"/>
        <end position="217"/>
    </location>
</feature>
<gene>
    <name evidence="4" type="ORF">BHF68_08385</name>
</gene>
<comment type="pathway">
    <text evidence="1">Purine metabolism; ppGpp biosynthesis; ppGpp from GTP: step 1/2.</text>
</comment>
<evidence type="ECO:0000256" key="2">
    <source>
        <dbReference type="SAM" id="Coils"/>
    </source>
</evidence>
<dbReference type="Gene3D" id="3.30.460.10">
    <property type="entry name" value="Beta Polymerase, domain 2"/>
    <property type="match status" value="1"/>
</dbReference>
<sequence length="250" mass="29515">MNQANKLVDINHYKSLKEELTRFMMCYKFGLSEINTKIDILKQEFQYINEYNPIEHVRSRLKTPESILKKAIRKKIDLSLTSFKQEIKDIAGIRITCSFLSDIYIISDMLNSQKDIKLIETKDYIKNPKENGYKSLHHIIEIPVFMSDRIEHVYVELQIRTIAMDFWASLEHKIFYKYNKDIPKRLTNELKEAAAAVAELDKKMENIHIEVGALKEQYNEKDDISHLYLNNEKLELPLMLVQAIMKNKTN</sequence>
<accession>A0A1E5G019</accession>